<evidence type="ECO:0000313" key="5">
    <source>
        <dbReference type="Proteomes" id="UP000252266"/>
    </source>
</evidence>
<name>A0A154KY88_9PROT</name>
<dbReference type="RefSeq" id="WP_062951563.1">
    <property type="nucleotide sequence ID" value="NZ_JALLPZ010000001.1"/>
</dbReference>
<dbReference type="EMBL" id="OBMM01000001">
    <property type="protein sequence ID" value="SOB96651.1"/>
    <property type="molecule type" value="Genomic_DNA"/>
</dbReference>
<organism evidence="2 5">
    <name type="scientific">Thalassospira xiamenensis</name>
    <dbReference type="NCBI Taxonomy" id="220697"/>
    <lineage>
        <taxon>Bacteria</taxon>
        <taxon>Pseudomonadati</taxon>
        <taxon>Pseudomonadota</taxon>
        <taxon>Alphaproteobacteria</taxon>
        <taxon>Rhodospirillales</taxon>
        <taxon>Thalassospiraceae</taxon>
        <taxon>Thalassospira</taxon>
    </lineage>
</organism>
<reference evidence="2 5" key="1">
    <citation type="submission" date="2014-07" db="EMBL/GenBank/DDBJ databases">
        <title>Draft genome sequence of Thalassospira xiamenensis IB13.</title>
        <authorList>
            <person name="Lai Q."/>
            <person name="Shao Z."/>
        </authorList>
    </citation>
    <scope>NUCLEOTIDE SEQUENCE [LARGE SCALE GENOMIC DNA]</scope>
    <source>
        <strain evidence="2 5">IB13</strain>
    </source>
</reference>
<accession>A0A154KY88</accession>
<sequence length="95" mass="10378">MLRQIIQIVLPVILPFLVYGLWLKWARAKAIREGHDVIPPWDKGPWLLLLGIGVALAAAILIVTALGTGASPDSIYHAPTLKDGVVQPGYFEPKE</sequence>
<keyword evidence="1" id="KW-1133">Transmembrane helix</keyword>
<dbReference type="Proteomes" id="UP000219068">
    <property type="component" value="Unassembled WGS sequence"/>
</dbReference>
<reference evidence="3 4" key="2">
    <citation type="submission" date="2017-08" db="EMBL/GenBank/DDBJ databases">
        <authorList>
            <person name="de Groot N.N."/>
        </authorList>
    </citation>
    <scope>NUCLEOTIDE SEQUENCE [LARGE SCALE GENOMIC DNA]</scope>
    <source>
        <strain evidence="3 4">USBA 78</strain>
    </source>
</reference>
<dbReference type="EMBL" id="JPWJ01000002">
    <property type="protein sequence ID" value="RCK51995.1"/>
    <property type="molecule type" value="Genomic_DNA"/>
</dbReference>
<evidence type="ECO:0000313" key="2">
    <source>
        <dbReference type="EMBL" id="RCK51995.1"/>
    </source>
</evidence>
<evidence type="ECO:0000256" key="1">
    <source>
        <dbReference type="SAM" id="Phobius"/>
    </source>
</evidence>
<evidence type="ECO:0000313" key="4">
    <source>
        <dbReference type="Proteomes" id="UP000219068"/>
    </source>
</evidence>
<proteinExistence type="predicted"/>
<keyword evidence="1" id="KW-0812">Transmembrane</keyword>
<dbReference type="AlphaFoldDB" id="A0A154KY88"/>
<gene>
    <name evidence="3" type="ORF">SAMN05428964_1011945</name>
    <name evidence="2" type="ORF">TH44_06190</name>
</gene>
<feature type="transmembrane region" description="Helical" evidence="1">
    <location>
        <begin position="46"/>
        <end position="66"/>
    </location>
</feature>
<dbReference type="Proteomes" id="UP000252266">
    <property type="component" value="Unassembled WGS sequence"/>
</dbReference>
<evidence type="ECO:0000313" key="3">
    <source>
        <dbReference type="EMBL" id="SOB96651.1"/>
    </source>
</evidence>
<keyword evidence="1" id="KW-0472">Membrane</keyword>
<protein>
    <submittedName>
        <fullName evidence="2">Uncharacterized protein</fullName>
    </submittedName>
</protein>
<feature type="transmembrane region" description="Helical" evidence="1">
    <location>
        <begin position="6"/>
        <end position="25"/>
    </location>
</feature>